<dbReference type="RefSeq" id="XP_025360490.1">
    <property type="nucleotide sequence ID" value="XM_025508440.1"/>
</dbReference>
<feature type="compositionally biased region" description="Polar residues" evidence="1">
    <location>
        <begin position="769"/>
        <end position="790"/>
    </location>
</feature>
<feature type="compositionally biased region" description="Low complexity" evidence="1">
    <location>
        <begin position="408"/>
        <end position="436"/>
    </location>
</feature>
<feature type="compositionally biased region" description="Low complexity" evidence="1">
    <location>
        <begin position="821"/>
        <end position="833"/>
    </location>
</feature>
<evidence type="ECO:0000313" key="2">
    <source>
        <dbReference type="EMBL" id="PWN25878.1"/>
    </source>
</evidence>
<dbReference type="EMBL" id="KZ819674">
    <property type="protein sequence ID" value="PWN25878.1"/>
    <property type="molecule type" value="Genomic_DNA"/>
</dbReference>
<dbReference type="PANTHER" id="PTHR28159">
    <property type="entry name" value="TRAFFICKING PROTEIN PARTICLE COMPLEX II-SPECIFIC SUBUNIT 65"/>
    <property type="match status" value="1"/>
</dbReference>
<feature type="compositionally biased region" description="Low complexity" evidence="1">
    <location>
        <begin position="730"/>
        <end position="750"/>
    </location>
</feature>
<feature type="region of interest" description="Disordered" evidence="1">
    <location>
        <begin position="363"/>
        <end position="471"/>
    </location>
</feature>
<gene>
    <name evidence="2" type="ORF">BDZ90DRAFT_262076</name>
</gene>
<dbReference type="GO" id="GO:0006891">
    <property type="term" value="P:intra-Golgi vesicle-mediated transport"/>
    <property type="evidence" value="ECO:0007669"/>
    <property type="project" value="InterPro"/>
</dbReference>
<dbReference type="InterPro" id="IPR024662">
    <property type="entry name" value="Trs65"/>
</dbReference>
<dbReference type="GO" id="GO:0005802">
    <property type="term" value="C:trans-Golgi network"/>
    <property type="evidence" value="ECO:0007669"/>
    <property type="project" value="TreeGrafter"/>
</dbReference>
<organism evidence="2 3">
    <name type="scientific">Jaminaea rosea</name>
    <dbReference type="NCBI Taxonomy" id="1569628"/>
    <lineage>
        <taxon>Eukaryota</taxon>
        <taxon>Fungi</taxon>
        <taxon>Dikarya</taxon>
        <taxon>Basidiomycota</taxon>
        <taxon>Ustilaginomycotina</taxon>
        <taxon>Exobasidiomycetes</taxon>
        <taxon>Microstromatales</taxon>
        <taxon>Microstromatales incertae sedis</taxon>
        <taxon>Jaminaea</taxon>
    </lineage>
</organism>
<protein>
    <submittedName>
        <fullName evidence="2">Uncharacterized protein</fullName>
    </submittedName>
</protein>
<dbReference type="Proteomes" id="UP000245884">
    <property type="component" value="Unassembled WGS sequence"/>
</dbReference>
<evidence type="ECO:0000313" key="3">
    <source>
        <dbReference type="Proteomes" id="UP000245884"/>
    </source>
</evidence>
<feature type="compositionally biased region" description="Polar residues" evidence="1">
    <location>
        <begin position="684"/>
        <end position="702"/>
    </location>
</feature>
<feature type="compositionally biased region" description="Low complexity" evidence="1">
    <location>
        <begin position="791"/>
        <end position="802"/>
    </location>
</feature>
<feature type="region of interest" description="Disordered" evidence="1">
    <location>
        <begin position="298"/>
        <end position="342"/>
    </location>
</feature>
<feature type="compositionally biased region" description="Low complexity" evidence="1">
    <location>
        <begin position="871"/>
        <end position="911"/>
    </location>
</feature>
<dbReference type="PANTHER" id="PTHR28159:SF1">
    <property type="entry name" value="TRAFFICKING PROTEIN PARTICLE COMPLEX II-SPECIFIC SUBUNIT 65"/>
    <property type="match status" value="1"/>
</dbReference>
<feature type="compositionally biased region" description="Polar residues" evidence="1">
    <location>
        <begin position="936"/>
        <end position="949"/>
    </location>
</feature>
<proteinExistence type="predicted"/>
<feature type="region of interest" description="Disordered" evidence="1">
    <location>
        <begin position="683"/>
        <end position="834"/>
    </location>
</feature>
<feature type="compositionally biased region" description="Acidic residues" evidence="1">
    <location>
        <begin position="390"/>
        <end position="401"/>
    </location>
</feature>
<dbReference type="OrthoDB" id="24630at2759"/>
<dbReference type="AlphaFoldDB" id="A0A316UM43"/>
<reference evidence="2 3" key="1">
    <citation type="journal article" date="2018" name="Mol. Biol. Evol.">
        <title>Broad Genomic Sampling Reveals a Smut Pathogenic Ancestry of the Fungal Clade Ustilaginomycotina.</title>
        <authorList>
            <person name="Kijpornyongpan T."/>
            <person name="Mondo S.J."/>
            <person name="Barry K."/>
            <person name="Sandor L."/>
            <person name="Lee J."/>
            <person name="Lipzen A."/>
            <person name="Pangilinan J."/>
            <person name="LaButti K."/>
            <person name="Hainaut M."/>
            <person name="Henrissat B."/>
            <person name="Grigoriev I.V."/>
            <person name="Spatafora J.W."/>
            <person name="Aime M.C."/>
        </authorList>
    </citation>
    <scope>NUCLEOTIDE SEQUENCE [LARGE SCALE GENOMIC DNA]</scope>
    <source>
        <strain evidence="2 3">MCA 5214</strain>
    </source>
</reference>
<evidence type="ECO:0000256" key="1">
    <source>
        <dbReference type="SAM" id="MobiDB-lite"/>
    </source>
</evidence>
<feature type="compositionally biased region" description="Acidic residues" evidence="1">
    <location>
        <begin position="304"/>
        <end position="313"/>
    </location>
</feature>
<sequence length="1163" mass="122115">MSNSRNASSLLHDLFSRSELHLHVPHYRGDSPTSSSSSSSSRDIAFYDEHLEARLRLRLPSSPTHLPPPTRGHATYSIPLTLDDDESDDVDWEERTEQARSTRLVLLAVLCNLAIEARGSYVSPRPPLGNRDLVIPPTTARASAGNASTSVVVEDHARPRPAMSEHEREGQYQNIEAGLGDEVAFYSIAWQGNKVPTRPAARQQHQQSSSQTATPASQPEGMGCTVTYHPPTASWHIEWPLLLPITYARHRHPTPSLLLTASLSLRLSPTSPLLSALTADLSGQSQYLAMLPAELRPALTSGNGEEDEDEEEGASWADHDLLSPLSSGPVYPDESPSQRAARAASALAKLPLSRLPSKVLGSRLVTPGRSARDVGAKMRRGRGLVGMGDGDTEGEEGDLTDLSEGSETSATTATTSSSTTSSSARLSLTRASSASSDISDPALYGRSSDATQGKPATSRDKDDDADDIDRGSSVVTLTRSVRRGLDVRSAVGVRMRTTMVDDVELPVLKHEQVGEGMAVGRAASSRSRCLVLSVEVDNPSDSGMVFQVDNCEVEVVQPTSNGQEATASSPQGWQAEARLVRGGETAFDLEQGEQRNLVYFVRFVPTSTRTSNRGASEALASGGSTMRSISIVVHGKPVLLPSRNGEEDQADRLLTPAFSSVWSCTLDFRSLLEDAARREALQLNEAQSSSTRSANTAVSTTMPGAMSGSFRHSASALRQARARDEEERVAAAAAAAAASTPATTPTTARPGMDRTPSGLANGPLARFTSAGSARNVSTTTSASRGSSLQVATSPSTTAALPFPSSPSPGPLPSPSPLRQVSTSSSSSSTSTISPAGLGLLAQAKMRAASAAERSASFSDQQTSPGEHQRVSSLASNRTRTSSTSSGRSMSISTSWDRAPSGSLSVAASGSGPRERVRRSVSSALSIAEEEGRRASTEQGVRTVTPSSSYDGVKVQERGGATSRTVLPVRKVGRPSTDLPLLISSRVVLAPSAGGEEEGKQEGGRVSYAWVSIEVSLPGLDQAGGELAGELNINYVPSGKEGQDAEYDTAVSSLSLEGANLSLAAVQKVVERHSSSSASLGRKGGSSVVTTVLALERNVPLNLFATGHEGGRQGSAEVPLLIVRGAKGGEDDEGDALLRLIEAGSLQLGCAAMDQPAWTLKLGA</sequence>
<name>A0A316UM43_9BASI</name>
<dbReference type="STRING" id="1569628.A0A316UM43"/>
<feature type="compositionally biased region" description="Low complexity" evidence="1">
    <location>
        <begin position="198"/>
        <end position="218"/>
    </location>
</feature>
<dbReference type="GeneID" id="37030263"/>
<keyword evidence="3" id="KW-1185">Reference proteome</keyword>
<feature type="region of interest" description="Disordered" evidence="1">
    <location>
        <begin position="59"/>
        <end position="87"/>
    </location>
</feature>
<accession>A0A316UM43</accession>
<feature type="region of interest" description="Disordered" evidence="1">
    <location>
        <begin position="851"/>
        <end position="952"/>
    </location>
</feature>
<feature type="region of interest" description="Disordered" evidence="1">
    <location>
        <begin position="196"/>
        <end position="223"/>
    </location>
</feature>
<dbReference type="GO" id="GO:1990071">
    <property type="term" value="C:TRAPPII protein complex"/>
    <property type="evidence" value="ECO:0007669"/>
    <property type="project" value="InterPro"/>
</dbReference>
<feature type="compositionally biased region" description="Pro residues" evidence="1">
    <location>
        <begin position="803"/>
        <end position="815"/>
    </location>
</feature>